<dbReference type="PRINTS" id="PR00035">
    <property type="entry name" value="HTHGNTR"/>
</dbReference>
<dbReference type="InterPro" id="IPR036390">
    <property type="entry name" value="WH_DNA-bd_sf"/>
</dbReference>
<dbReference type="InterPro" id="IPR036388">
    <property type="entry name" value="WH-like_DNA-bd_sf"/>
</dbReference>
<evidence type="ECO:0000259" key="4">
    <source>
        <dbReference type="PROSITE" id="PS50949"/>
    </source>
</evidence>
<evidence type="ECO:0000256" key="1">
    <source>
        <dbReference type="ARBA" id="ARBA00023015"/>
    </source>
</evidence>
<dbReference type="InterPro" id="IPR000524">
    <property type="entry name" value="Tscrpt_reg_HTH_GntR"/>
</dbReference>
<evidence type="ECO:0000313" key="5">
    <source>
        <dbReference type="EMBL" id="GLQ56885.1"/>
    </source>
</evidence>
<evidence type="ECO:0000256" key="3">
    <source>
        <dbReference type="ARBA" id="ARBA00023163"/>
    </source>
</evidence>
<organism evidence="5 6">
    <name type="scientific">Devosia nitrariae</name>
    <dbReference type="NCBI Taxonomy" id="2071872"/>
    <lineage>
        <taxon>Bacteria</taxon>
        <taxon>Pseudomonadati</taxon>
        <taxon>Pseudomonadota</taxon>
        <taxon>Alphaproteobacteria</taxon>
        <taxon>Hyphomicrobiales</taxon>
        <taxon>Devosiaceae</taxon>
        <taxon>Devosia</taxon>
    </lineage>
</organism>
<dbReference type="Pfam" id="PF07729">
    <property type="entry name" value="FCD"/>
    <property type="match status" value="1"/>
</dbReference>
<dbReference type="Proteomes" id="UP001156691">
    <property type="component" value="Unassembled WGS sequence"/>
</dbReference>
<proteinExistence type="predicted"/>
<dbReference type="Gene3D" id="1.20.120.530">
    <property type="entry name" value="GntR ligand-binding domain-like"/>
    <property type="match status" value="1"/>
</dbReference>
<sequence>MPPGTPIREKEIAAQFGLSRTPVREAVLRLADEGLIEVFPQSGTFVARIPYDDLPEAIVIRKALETAAVRMATERMSRSQELTLASIIERQREAAAEGDTEQFHRADEAFHAKIAEISGYPGIWKLVLQVKTQVDRFRQLTLLMPKRMFVVIEDHQAVLERMSARDAEGAAKALGEHLDAVLPALSEQQVQREDQLATRS</sequence>
<evidence type="ECO:0000313" key="6">
    <source>
        <dbReference type="Proteomes" id="UP001156691"/>
    </source>
</evidence>
<dbReference type="PANTHER" id="PTHR43537:SF45">
    <property type="entry name" value="GNTR FAMILY REGULATORY PROTEIN"/>
    <property type="match status" value="1"/>
</dbReference>
<keyword evidence="1" id="KW-0805">Transcription regulation</keyword>
<dbReference type="SMART" id="SM00345">
    <property type="entry name" value="HTH_GNTR"/>
    <property type="match status" value="1"/>
</dbReference>
<reference evidence="6" key="1">
    <citation type="journal article" date="2019" name="Int. J. Syst. Evol. Microbiol.">
        <title>The Global Catalogue of Microorganisms (GCM) 10K type strain sequencing project: providing services to taxonomists for standard genome sequencing and annotation.</title>
        <authorList>
            <consortium name="The Broad Institute Genomics Platform"/>
            <consortium name="The Broad Institute Genome Sequencing Center for Infectious Disease"/>
            <person name="Wu L."/>
            <person name="Ma J."/>
        </authorList>
    </citation>
    <scope>NUCLEOTIDE SEQUENCE [LARGE SCALE GENOMIC DNA]</scope>
    <source>
        <strain evidence="6">NBRC 112416</strain>
    </source>
</reference>
<protein>
    <submittedName>
        <fullName evidence="5">GntR family transcriptional regulator</fullName>
    </submittedName>
</protein>
<comment type="caution">
    <text evidence="5">The sequence shown here is derived from an EMBL/GenBank/DDBJ whole genome shotgun (WGS) entry which is preliminary data.</text>
</comment>
<feature type="domain" description="HTH gntR-type" evidence="4">
    <location>
        <begin position="1"/>
        <end position="49"/>
    </location>
</feature>
<dbReference type="SUPFAM" id="SSF48008">
    <property type="entry name" value="GntR ligand-binding domain-like"/>
    <property type="match status" value="1"/>
</dbReference>
<dbReference type="Pfam" id="PF00392">
    <property type="entry name" value="GntR"/>
    <property type="match status" value="1"/>
</dbReference>
<evidence type="ECO:0000256" key="2">
    <source>
        <dbReference type="ARBA" id="ARBA00023125"/>
    </source>
</evidence>
<keyword evidence="2" id="KW-0238">DNA-binding</keyword>
<dbReference type="InterPro" id="IPR008920">
    <property type="entry name" value="TF_FadR/GntR_C"/>
</dbReference>
<keyword evidence="3" id="KW-0804">Transcription</keyword>
<dbReference type="CDD" id="cd07377">
    <property type="entry name" value="WHTH_GntR"/>
    <property type="match status" value="1"/>
</dbReference>
<dbReference type="PROSITE" id="PS50949">
    <property type="entry name" value="HTH_GNTR"/>
    <property type="match status" value="1"/>
</dbReference>
<gene>
    <name evidence="5" type="ORF">GCM10010862_41440</name>
</gene>
<keyword evidence="6" id="KW-1185">Reference proteome</keyword>
<dbReference type="PANTHER" id="PTHR43537">
    <property type="entry name" value="TRANSCRIPTIONAL REGULATOR, GNTR FAMILY"/>
    <property type="match status" value="1"/>
</dbReference>
<name>A0ABQ5W9V8_9HYPH</name>
<dbReference type="SMART" id="SM00895">
    <property type="entry name" value="FCD"/>
    <property type="match status" value="1"/>
</dbReference>
<dbReference type="Gene3D" id="1.10.10.10">
    <property type="entry name" value="Winged helix-like DNA-binding domain superfamily/Winged helix DNA-binding domain"/>
    <property type="match status" value="1"/>
</dbReference>
<dbReference type="EMBL" id="BSNS01000022">
    <property type="protein sequence ID" value="GLQ56885.1"/>
    <property type="molecule type" value="Genomic_DNA"/>
</dbReference>
<accession>A0ABQ5W9V8</accession>
<dbReference type="SUPFAM" id="SSF46785">
    <property type="entry name" value="Winged helix' DNA-binding domain"/>
    <property type="match status" value="1"/>
</dbReference>
<dbReference type="InterPro" id="IPR011711">
    <property type="entry name" value="GntR_C"/>
</dbReference>